<name>A0ABR5IBP0_9ACTN</name>
<keyword evidence="2" id="KW-1185">Reference proteome</keyword>
<evidence type="ECO:0000313" key="1">
    <source>
        <dbReference type="EMBL" id="KNA91013.1"/>
    </source>
</evidence>
<sequence length="65" mass="7171">MCDTLDDVLAARLVIWPSEFMPCVVGSVVVLLASFPSDGDRYATHITTTQSRRRTHPDLVVHNCG</sequence>
<organism evidence="1 2">
    <name type="scientific">Gordonia jacobaea</name>
    <dbReference type="NCBI Taxonomy" id="122202"/>
    <lineage>
        <taxon>Bacteria</taxon>
        <taxon>Bacillati</taxon>
        <taxon>Actinomycetota</taxon>
        <taxon>Actinomycetes</taxon>
        <taxon>Mycobacteriales</taxon>
        <taxon>Gordoniaceae</taxon>
        <taxon>Gordonia</taxon>
    </lineage>
</organism>
<comment type="caution">
    <text evidence="1">The sequence shown here is derived from an EMBL/GenBank/DDBJ whole genome shotgun (WGS) entry which is preliminary data.</text>
</comment>
<evidence type="ECO:0000313" key="2">
    <source>
        <dbReference type="Proteomes" id="UP000037247"/>
    </source>
</evidence>
<dbReference type="Proteomes" id="UP000037247">
    <property type="component" value="Unassembled WGS sequence"/>
</dbReference>
<gene>
    <name evidence="1" type="ORF">ABW18_11915</name>
</gene>
<proteinExistence type="predicted"/>
<reference evidence="1 2" key="1">
    <citation type="submission" date="2015-05" db="EMBL/GenBank/DDBJ databases">
        <title>Draft genome sequence of the bacterium Gordonia jacobaea a new member of the Gordonia genus.</title>
        <authorList>
            <person name="Jimenez-Galisteo G."/>
            <person name="Dominguez A."/>
            <person name="Munoz E."/>
            <person name="Vinas M."/>
        </authorList>
    </citation>
    <scope>NUCLEOTIDE SEQUENCE [LARGE SCALE GENOMIC DNA]</scope>
    <source>
        <strain evidence="2">mv1</strain>
    </source>
</reference>
<dbReference type="EMBL" id="LDTZ01000017">
    <property type="protein sequence ID" value="KNA91013.1"/>
    <property type="molecule type" value="Genomic_DNA"/>
</dbReference>
<protein>
    <submittedName>
        <fullName evidence="1">Uncharacterized protein</fullName>
    </submittedName>
</protein>
<accession>A0ABR5IBP0</accession>